<dbReference type="InParanoid" id="C5KDE2"/>
<dbReference type="OrthoDB" id="428480at2759"/>
<organism evidence="3">
    <name type="scientific">Perkinsus marinus (strain ATCC 50983 / TXsc)</name>
    <dbReference type="NCBI Taxonomy" id="423536"/>
    <lineage>
        <taxon>Eukaryota</taxon>
        <taxon>Sar</taxon>
        <taxon>Alveolata</taxon>
        <taxon>Perkinsozoa</taxon>
        <taxon>Perkinsea</taxon>
        <taxon>Perkinsida</taxon>
        <taxon>Perkinsidae</taxon>
        <taxon>Perkinsus</taxon>
    </lineage>
</organism>
<evidence type="ECO:0000313" key="2">
    <source>
        <dbReference type="EMBL" id="EER17501.1"/>
    </source>
</evidence>
<accession>C5KDE2</accession>
<dbReference type="RefSeq" id="XP_002785705.1">
    <property type="nucleotide sequence ID" value="XM_002785659.1"/>
</dbReference>
<keyword evidence="1" id="KW-0732">Signal</keyword>
<dbReference type="Proteomes" id="UP000007800">
    <property type="component" value="Unassembled WGS sequence"/>
</dbReference>
<dbReference type="AlphaFoldDB" id="C5KDE2"/>
<proteinExistence type="predicted"/>
<dbReference type="GeneID" id="9062834"/>
<evidence type="ECO:0000256" key="1">
    <source>
        <dbReference type="SAM" id="SignalP"/>
    </source>
</evidence>
<evidence type="ECO:0000313" key="3">
    <source>
        <dbReference type="Proteomes" id="UP000007800"/>
    </source>
</evidence>
<name>C5KDE2_PERM5</name>
<protein>
    <submittedName>
        <fullName evidence="2">Uncharacterized protein</fullName>
    </submittedName>
</protein>
<gene>
    <name evidence="2" type="ORF">Pmar_PMAR004675</name>
</gene>
<feature type="chain" id="PRO_5002954292" evidence="1">
    <location>
        <begin position="18"/>
        <end position="60"/>
    </location>
</feature>
<sequence>MVMKTMITMLLAIIVSGEVSIPKEPELMIWPLPKAIIINPRTTTDNMDHHPATVYSFHFE</sequence>
<feature type="signal peptide" evidence="1">
    <location>
        <begin position="1"/>
        <end position="17"/>
    </location>
</feature>
<dbReference type="EMBL" id="GG672069">
    <property type="protein sequence ID" value="EER17501.1"/>
    <property type="molecule type" value="Genomic_DNA"/>
</dbReference>
<reference evidence="2 3" key="1">
    <citation type="submission" date="2008-07" db="EMBL/GenBank/DDBJ databases">
        <authorList>
            <person name="El-Sayed N."/>
            <person name="Caler E."/>
            <person name="Inman J."/>
            <person name="Amedeo P."/>
            <person name="Hass B."/>
            <person name="Wortman J."/>
        </authorList>
    </citation>
    <scope>NUCLEOTIDE SEQUENCE [LARGE SCALE GENOMIC DNA]</scope>
    <source>
        <strain evidence="3">ATCC 50983 / TXsc</strain>
    </source>
</reference>
<keyword evidence="3" id="KW-1185">Reference proteome</keyword>